<dbReference type="AlphaFoldDB" id="A0A833R5N5"/>
<comment type="caution">
    <text evidence="1">The sequence shown here is derived from an EMBL/GenBank/DDBJ whole genome shotgun (WGS) entry which is preliminary data.</text>
</comment>
<dbReference type="Gene3D" id="3.90.79.10">
    <property type="entry name" value="Nucleoside Triphosphate Pyrophosphohydrolase"/>
    <property type="match status" value="1"/>
</dbReference>
<dbReference type="Proteomes" id="UP000623129">
    <property type="component" value="Unassembled WGS sequence"/>
</dbReference>
<accession>A0A833R5N5</accession>
<gene>
    <name evidence="1" type="ORF">FCM35_KLT01849</name>
</gene>
<dbReference type="EMBL" id="SWLB01000011">
    <property type="protein sequence ID" value="KAF3332272.1"/>
    <property type="molecule type" value="Genomic_DNA"/>
</dbReference>
<dbReference type="SUPFAM" id="SSF55811">
    <property type="entry name" value="Nudix"/>
    <property type="match status" value="1"/>
</dbReference>
<keyword evidence="2" id="KW-1185">Reference proteome</keyword>
<dbReference type="PANTHER" id="PTHR36395:SF1">
    <property type="entry name" value="RING-H2 ZINC FINGER PROTEIN"/>
    <property type="match status" value="1"/>
</dbReference>
<protein>
    <recommendedName>
        <fullName evidence="3">Nudix hydrolase domain-containing protein</fullName>
    </recommendedName>
</protein>
<evidence type="ECO:0008006" key="3">
    <source>
        <dbReference type="Google" id="ProtNLM"/>
    </source>
</evidence>
<dbReference type="InterPro" id="IPR015797">
    <property type="entry name" value="NUDIX_hydrolase-like_dom_sf"/>
</dbReference>
<organism evidence="1 2">
    <name type="scientific">Carex littledalei</name>
    <dbReference type="NCBI Taxonomy" id="544730"/>
    <lineage>
        <taxon>Eukaryota</taxon>
        <taxon>Viridiplantae</taxon>
        <taxon>Streptophyta</taxon>
        <taxon>Embryophyta</taxon>
        <taxon>Tracheophyta</taxon>
        <taxon>Spermatophyta</taxon>
        <taxon>Magnoliopsida</taxon>
        <taxon>Liliopsida</taxon>
        <taxon>Poales</taxon>
        <taxon>Cyperaceae</taxon>
        <taxon>Cyperoideae</taxon>
        <taxon>Cariceae</taxon>
        <taxon>Carex</taxon>
        <taxon>Carex subgen. Euthyceras</taxon>
    </lineage>
</organism>
<name>A0A833R5N5_9POAL</name>
<reference evidence="1" key="1">
    <citation type="submission" date="2020-01" db="EMBL/GenBank/DDBJ databases">
        <title>Genome sequence of Kobresia littledalei, the first chromosome-level genome in the family Cyperaceae.</title>
        <authorList>
            <person name="Qu G."/>
        </authorList>
    </citation>
    <scope>NUCLEOTIDE SEQUENCE</scope>
    <source>
        <strain evidence="1">C.B.Clarke</strain>
        <tissue evidence="1">Leaf</tissue>
    </source>
</reference>
<sequence>MTFSTRNLQFLYLPPPPLKTPPPPKAPQHYALFIFSFLLQSMIPPPARYPPPFTSLNSPSRSRRLLSLVTTPISFLVRSNPLGRNRHLSFYPMDPSPLQSPPITFTSPDSLSSFLSPRLRGNSLSTWGRTPGTKTLHNLFLEISQGETSLLVSDETLIRTVNVASIYIRNSQGLILIESKQLLSDGSIRERSRPLSEKMKPLESIEEAVARAVREELGESVVVEILEGSSNIRVEERESLSYPGLRAQYVLHTVEAKVVQGLPEEGEFETEETGEDHLDGTGEEFEGRAVTVKRHYWKWVDERDLRR</sequence>
<dbReference type="OrthoDB" id="433924at2759"/>
<evidence type="ECO:0000313" key="2">
    <source>
        <dbReference type="Proteomes" id="UP000623129"/>
    </source>
</evidence>
<dbReference type="PANTHER" id="PTHR36395">
    <property type="entry name" value="RING-H2 ZINC FINGER PROTEIN"/>
    <property type="match status" value="1"/>
</dbReference>
<proteinExistence type="predicted"/>
<evidence type="ECO:0000313" key="1">
    <source>
        <dbReference type="EMBL" id="KAF3332272.1"/>
    </source>
</evidence>